<feature type="compositionally biased region" description="Polar residues" evidence="1">
    <location>
        <begin position="409"/>
        <end position="425"/>
    </location>
</feature>
<feature type="compositionally biased region" description="Basic and acidic residues" evidence="1">
    <location>
        <begin position="482"/>
        <end position="511"/>
    </location>
</feature>
<evidence type="ECO:0000313" key="4">
    <source>
        <dbReference type="EMBL" id="CAL4800569.1"/>
    </source>
</evidence>
<feature type="compositionally biased region" description="Basic and acidic residues" evidence="1">
    <location>
        <begin position="730"/>
        <end position="741"/>
    </location>
</feature>
<feature type="compositionally biased region" description="Low complexity" evidence="1">
    <location>
        <begin position="277"/>
        <end position="290"/>
    </location>
</feature>
<feature type="compositionally biased region" description="Low complexity" evidence="1">
    <location>
        <begin position="353"/>
        <end position="364"/>
    </location>
</feature>
<feature type="compositionally biased region" description="Acidic residues" evidence="1">
    <location>
        <begin position="675"/>
        <end position="690"/>
    </location>
</feature>
<dbReference type="EMBL" id="CAMXCT030005779">
    <property type="protein sequence ID" value="CAL4800569.1"/>
    <property type="molecule type" value="Genomic_DNA"/>
</dbReference>
<dbReference type="EMBL" id="CAMXCT020005779">
    <property type="protein sequence ID" value="CAL1166632.1"/>
    <property type="molecule type" value="Genomic_DNA"/>
</dbReference>
<protein>
    <submittedName>
        <fullName evidence="4">Dynein heavy chain-like protein 2</fullName>
    </submittedName>
</protein>
<evidence type="ECO:0000313" key="2">
    <source>
        <dbReference type="EMBL" id="CAI4013257.1"/>
    </source>
</evidence>
<feature type="compositionally biased region" description="Low complexity" evidence="1">
    <location>
        <begin position="717"/>
        <end position="729"/>
    </location>
</feature>
<feature type="compositionally biased region" description="Basic residues" evidence="1">
    <location>
        <begin position="698"/>
        <end position="716"/>
    </location>
</feature>
<evidence type="ECO:0000313" key="5">
    <source>
        <dbReference type="Proteomes" id="UP001152797"/>
    </source>
</evidence>
<dbReference type="EMBL" id="CAMXCT010005779">
    <property type="protein sequence ID" value="CAI4013257.1"/>
    <property type="molecule type" value="Genomic_DNA"/>
</dbReference>
<name>A0A9P1GK76_9DINO</name>
<dbReference type="AlphaFoldDB" id="A0A9P1GK76"/>
<feature type="region of interest" description="Disordered" evidence="1">
    <location>
        <begin position="975"/>
        <end position="999"/>
    </location>
</feature>
<gene>
    <name evidence="2" type="ORF">C1SCF055_LOCUS38247</name>
</gene>
<evidence type="ECO:0000256" key="1">
    <source>
        <dbReference type="SAM" id="MobiDB-lite"/>
    </source>
</evidence>
<feature type="compositionally biased region" description="Basic and acidic residues" evidence="1">
    <location>
        <begin position="450"/>
        <end position="475"/>
    </location>
</feature>
<feature type="compositionally biased region" description="Low complexity" evidence="1">
    <location>
        <begin position="784"/>
        <end position="794"/>
    </location>
</feature>
<accession>A0A9P1GK76</accession>
<feature type="region of interest" description="Disordered" evidence="1">
    <location>
        <begin position="225"/>
        <end position="304"/>
    </location>
</feature>
<comment type="caution">
    <text evidence="2">The sequence shown here is derived from an EMBL/GenBank/DDBJ whole genome shotgun (WGS) entry which is preliminary data.</text>
</comment>
<reference evidence="3" key="2">
    <citation type="submission" date="2024-04" db="EMBL/GenBank/DDBJ databases">
        <authorList>
            <person name="Chen Y."/>
            <person name="Shah S."/>
            <person name="Dougan E. K."/>
            <person name="Thang M."/>
            <person name="Chan C."/>
        </authorList>
    </citation>
    <scope>NUCLEOTIDE SEQUENCE [LARGE SCALE GENOMIC DNA]</scope>
</reference>
<feature type="compositionally biased region" description="Basic and acidic residues" evidence="1">
    <location>
        <begin position="520"/>
        <end position="566"/>
    </location>
</feature>
<feature type="compositionally biased region" description="Basic and acidic residues" evidence="1">
    <location>
        <begin position="576"/>
        <end position="586"/>
    </location>
</feature>
<reference evidence="2" key="1">
    <citation type="submission" date="2022-10" db="EMBL/GenBank/DDBJ databases">
        <authorList>
            <person name="Chen Y."/>
            <person name="Dougan E. K."/>
            <person name="Chan C."/>
            <person name="Rhodes N."/>
            <person name="Thang M."/>
        </authorList>
    </citation>
    <scope>NUCLEOTIDE SEQUENCE</scope>
</reference>
<feature type="compositionally biased region" description="Basic and acidic residues" evidence="1">
    <location>
        <begin position="225"/>
        <end position="235"/>
    </location>
</feature>
<feature type="compositionally biased region" description="Acidic residues" evidence="1">
    <location>
        <begin position="635"/>
        <end position="649"/>
    </location>
</feature>
<keyword evidence="5" id="KW-1185">Reference proteome</keyword>
<sequence length="1213" mass="134688">MPPHSYDDEKDDVVLDPKSLAGILDSSDYIRARLRFKEEGRLLRWPKGKDGQVLVGSITMVSVAHNVKALTLLAKYWCPQAKLKKNVIEGPDIELVRKEVFQLKSAAKFPLNPALLQVDSWGLKKLFSYAGRKAGFWKNGKSPKRRDPVVEEFYSELFKHWRLKKGVNIPCVEIDDDKDDPNFDLDALFEVKAEPGEELSDDDSDVELTDQQDPYMAVMDLTENQGDKTDEDNKNAVDPPAGQAVEATQRKDQQSESGDAVSVGVPKGEVAADPQEPSSVKSVPESVRPSTTCPAPSAIPEKKQNAALDERIARLKLLFELAQRRAAKAGHIDTVDTQPFEATLAAERFEQGSPPVVSSQVAPPEEQPDRVCRSLARDFSNANLGKPDDNTGRPQVSLVDTPGEELHTASGNGQGNAATQDTSATPLHHPEASAPKGLDEALGGGSGKQEVQESKKDVKDEKEVEERQQDVKDEKEVEESKEDMKDEKEVEERKKVMKDEKEVGESKKDVKDEEVEEPKEDVKDEKEVEERKNVVKDEKEVGESKEDVRDVVGEAALERKERRAHEDEVENDQEQAEEHTVTHDESLEQGTATLEPRQHPSENTGQVDDSQHVLEPVSKKAKTKKCDTAPPVVLEVEETQVETIEDDNPPAETLEAKAAAKRKCKKGSAPVEVVASDDEGNAAPEAEETEVASQQASSKKKVRSRAVRKATGKAKSKANAAASAASTEDTANKRKEQDNVKYEVVNQEGKTDINSAFGWEEEEQEQDHQQGESSASSNLDTEESSTAPSQQQPAPEEHEEPEDPKEPKLPSFARRPVEWWEWCMKAFGQDQSLEEKTQFTEAAFKQIQPFLKDTCLELTSMPYGLPRGSLNLAKFGVGPRSVRGDQGSLIVLQAEKQKLQEGEQRPVPTPVRALGEAGPEDETVPADLDSFEVLQLSLDPYMGQLVEEPLEAGVNGSYELDLMAALKGLVEDVPKAEDQQGGDSAPAPSPASGGDNNDVKVLRRLFTPRKDGSYLVPMEFVEKFKDIAGGGRAEVLRLYKDKCNGNKDSFIHTCRKKVERIKEDDLWADGEFMTEQDMIDDNYRQDPVCTLSGTRIQAIIAECRKHKGWVRRDKYEKNVECFWVETKVGGRKLKRRRETICEDDSMSEDEAGKFKKEFDDNAMLAKRAADIDSALCKVETEITRVNTKGIIDSFSSELLGFFGNPNLAHPQYK</sequence>
<feature type="compositionally biased region" description="Basic and acidic residues" evidence="1">
    <location>
        <begin position="367"/>
        <end position="376"/>
    </location>
</feature>
<organism evidence="2">
    <name type="scientific">Cladocopium goreaui</name>
    <dbReference type="NCBI Taxonomy" id="2562237"/>
    <lineage>
        <taxon>Eukaryota</taxon>
        <taxon>Sar</taxon>
        <taxon>Alveolata</taxon>
        <taxon>Dinophyceae</taxon>
        <taxon>Suessiales</taxon>
        <taxon>Symbiodiniaceae</taxon>
        <taxon>Cladocopium</taxon>
    </lineage>
</organism>
<proteinExistence type="predicted"/>
<feature type="region of interest" description="Disordered" evidence="1">
    <location>
        <begin position="349"/>
        <end position="812"/>
    </location>
</feature>
<evidence type="ECO:0000313" key="3">
    <source>
        <dbReference type="EMBL" id="CAL1166632.1"/>
    </source>
</evidence>
<dbReference type="Proteomes" id="UP001152797">
    <property type="component" value="Unassembled WGS sequence"/>
</dbReference>
<feature type="region of interest" description="Disordered" evidence="1">
    <location>
        <begin position="900"/>
        <end position="924"/>
    </location>
</feature>